<evidence type="ECO:0000256" key="2">
    <source>
        <dbReference type="ARBA" id="ARBA00022801"/>
    </source>
</evidence>
<dbReference type="Gene3D" id="3.40.50.1820">
    <property type="entry name" value="alpha/beta hydrolase"/>
    <property type="match status" value="1"/>
</dbReference>
<dbReference type="SUPFAM" id="SSF53474">
    <property type="entry name" value="alpha/beta-Hydrolases"/>
    <property type="match status" value="1"/>
</dbReference>
<dbReference type="PRINTS" id="PR00793">
    <property type="entry name" value="PROAMNOPTASE"/>
</dbReference>
<keyword evidence="4" id="KW-1185">Reference proteome</keyword>
<reference evidence="3 4" key="1">
    <citation type="journal article" date="2016" name="Genome Biol. Evol.">
        <title>Divergent and convergent evolution of fungal pathogenicity.</title>
        <authorList>
            <person name="Shang Y."/>
            <person name="Xiao G."/>
            <person name="Zheng P."/>
            <person name="Cen K."/>
            <person name="Zhan S."/>
            <person name="Wang C."/>
        </authorList>
    </citation>
    <scope>NUCLEOTIDE SEQUENCE [LARGE SCALE GENOMIC DNA]</scope>
    <source>
        <strain evidence="3 4">RCEF 264</strain>
    </source>
</reference>
<gene>
    <name evidence="3" type="ORF">SPI_06372</name>
</gene>
<dbReference type="EMBL" id="AZHD01000011">
    <property type="protein sequence ID" value="OAA59170.1"/>
    <property type="molecule type" value="Genomic_DNA"/>
</dbReference>
<protein>
    <submittedName>
        <fullName evidence="3">Proline iminopeptidase</fullName>
    </submittedName>
</protein>
<comment type="similarity">
    <text evidence="1">Belongs to the peptidase S33 family.</text>
</comment>
<proteinExistence type="inferred from homology"/>
<organism evidence="3 4">
    <name type="scientific">Niveomyces insectorum RCEF 264</name>
    <dbReference type="NCBI Taxonomy" id="1081102"/>
    <lineage>
        <taxon>Eukaryota</taxon>
        <taxon>Fungi</taxon>
        <taxon>Dikarya</taxon>
        <taxon>Ascomycota</taxon>
        <taxon>Pezizomycotina</taxon>
        <taxon>Sordariomycetes</taxon>
        <taxon>Hypocreomycetidae</taxon>
        <taxon>Hypocreales</taxon>
        <taxon>Cordycipitaceae</taxon>
        <taxon>Niveomyces</taxon>
    </lineage>
</organism>
<evidence type="ECO:0000256" key="1">
    <source>
        <dbReference type="ARBA" id="ARBA00010088"/>
    </source>
</evidence>
<dbReference type="PANTHER" id="PTHR43248">
    <property type="entry name" value="2-SUCCINYL-6-HYDROXY-2,4-CYCLOHEXADIENE-1-CARBOXYLATE SYNTHASE"/>
    <property type="match status" value="1"/>
</dbReference>
<dbReference type="OrthoDB" id="1898734at2759"/>
<dbReference type="InterPro" id="IPR029058">
    <property type="entry name" value="AB_hydrolase_fold"/>
</dbReference>
<dbReference type="GO" id="GO:0006508">
    <property type="term" value="P:proteolysis"/>
    <property type="evidence" value="ECO:0007669"/>
    <property type="project" value="InterPro"/>
</dbReference>
<accession>A0A167S2P5</accession>
<dbReference type="Proteomes" id="UP000076874">
    <property type="component" value="Unassembled WGS sequence"/>
</dbReference>
<evidence type="ECO:0000313" key="4">
    <source>
        <dbReference type="Proteomes" id="UP000076874"/>
    </source>
</evidence>
<dbReference type="GO" id="GO:0008233">
    <property type="term" value="F:peptidase activity"/>
    <property type="evidence" value="ECO:0007669"/>
    <property type="project" value="InterPro"/>
</dbReference>
<name>A0A167S2P5_9HYPO</name>
<evidence type="ECO:0000313" key="3">
    <source>
        <dbReference type="EMBL" id="OAA59170.1"/>
    </source>
</evidence>
<comment type="caution">
    <text evidence="3">The sequence shown here is derived from an EMBL/GenBank/DDBJ whole genome shotgun (WGS) entry which is preliminary data.</text>
</comment>
<dbReference type="InterPro" id="IPR002410">
    <property type="entry name" value="Peptidase_S33"/>
</dbReference>
<dbReference type="AlphaFoldDB" id="A0A167S2P5"/>
<dbReference type="InterPro" id="IPR051601">
    <property type="entry name" value="Serine_prot/Carboxylest_S33"/>
</dbReference>
<dbReference type="STRING" id="1081102.A0A167S2P5"/>
<keyword evidence="2" id="KW-0378">Hydrolase</keyword>
<sequence length="514" mass="54361">MSLPVVPAKLKSSFLRQQGGFAINELLFHVPLDYCQPSGPLITVTVRIVRGYSAAAAADGNDSVLRAGCGLDLDLDGADNGQPLAVYLVGGPGADNPPTARPAITRFYLNKGFHVLYMDYRGTGSSTPLRADLPPLRGRSPATQAALLRHFRQDNIVRDLEAVRYALAGSAAATATAGAGATVGRAPASAPTWTLVGQSYGGWIALTYLSFYPVALAQVFLTGGLPPVGQPAATVYRQTYRRVIAACDAFYARYPDDVQRVRDIVRFIVMVGHNAIPLPMGDSASSSSSGSDDSNTGGGGVLSAERFLGLGRMLGATDGARQLHAEIRRCWTELRTQGGFSDATLRRLDAGGCPFAERPLYAVLHEPIYAEGAGPTAWAALRIGRTLPEYWWLRTPDALTRACQRGDARFCGGTAAAAAGGGRRCRSNPAADAAAAAASWSPLYDTAQLRANTVPVAALSYEHDLFVDAGLSRATATLLGGPVQHVVRADLAHTAIKDRPEVVLPLTWGLLHPQ</sequence>
<dbReference type="PANTHER" id="PTHR43248:SF2">
    <property type="entry name" value="PROLYL AMINOPEPTIDASE"/>
    <property type="match status" value="1"/>
</dbReference>